<sequence>MDCRERVLTALNLEEPDRVPCHAILIDANNVDIILGKPRITDFDTVEQLQRDNPEGWAEELTNLIEGIEISVFSRMVEAAATIGLDCMQVGILPFYIFEDPNDPRLLMKDIFGRVWEARNNDGNFNPYYLYG</sequence>
<comment type="caution">
    <text evidence="1">The sequence shown here is derived from an EMBL/GenBank/DDBJ whole genome shotgun (WGS) entry which is preliminary data.</text>
</comment>
<accession>X0SFW2</accession>
<reference evidence="1" key="1">
    <citation type="journal article" date="2014" name="Front. Microbiol.">
        <title>High frequency of phylogenetically diverse reductive dehalogenase-homologous genes in deep subseafloor sedimentary metagenomes.</title>
        <authorList>
            <person name="Kawai M."/>
            <person name="Futagami T."/>
            <person name="Toyoda A."/>
            <person name="Takaki Y."/>
            <person name="Nishi S."/>
            <person name="Hori S."/>
            <person name="Arai W."/>
            <person name="Tsubouchi T."/>
            <person name="Morono Y."/>
            <person name="Uchiyama I."/>
            <person name="Ito T."/>
            <person name="Fujiyama A."/>
            <person name="Inagaki F."/>
            <person name="Takami H."/>
        </authorList>
    </citation>
    <scope>NUCLEOTIDE SEQUENCE</scope>
    <source>
        <strain evidence="1">Expedition CK06-06</strain>
    </source>
</reference>
<organism evidence="1">
    <name type="scientific">marine sediment metagenome</name>
    <dbReference type="NCBI Taxonomy" id="412755"/>
    <lineage>
        <taxon>unclassified sequences</taxon>
        <taxon>metagenomes</taxon>
        <taxon>ecological metagenomes</taxon>
    </lineage>
</organism>
<evidence type="ECO:0008006" key="2">
    <source>
        <dbReference type="Google" id="ProtNLM"/>
    </source>
</evidence>
<name>X0SFW2_9ZZZZ</name>
<feature type="non-terminal residue" evidence="1">
    <location>
        <position position="132"/>
    </location>
</feature>
<proteinExistence type="predicted"/>
<protein>
    <recommendedName>
        <fullName evidence="2">Uroporphyrinogen decarboxylase (URO-D) domain-containing protein</fullName>
    </recommendedName>
</protein>
<evidence type="ECO:0000313" key="1">
    <source>
        <dbReference type="EMBL" id="GAF73981.1"/>
    </source>
</evidence>
<gene>
    <name evidence="1" type="ORF">S01H1_08115</name>
</gene>
<dbReference type="EMBL" id="BARS01004163">
    <property type="protein sequence ID" value="GAF73981.1"/>
    <property type="molecule type" value="Genomic_DNA"/>
</dbReference>
<dbReference type="AlphaFoldDB" id="X0SFW2"/>